<gene>
    <name evidence="2" type="ORF">C8N47_101273</name>
</gene>
<protein>
    <recommendedName>
        <fullName evidence="4">Cellulase (Glycosyl hydrolase family 5)</fullName>
    </recommendedName>
</protein>
<evidence type="ECO:0000256" key="1">
    <source>
        <dbReference type="SAM" id="SignalP"/>
    </source>
</evidence>
<dbReference type="OrthoDB" id="9809937at2"/>
<dbReference type="GO" id="GO:0004553">
    <property type="term" value="F:hydrolase activity, hydrolyzing O-glycosyl compounds"/>
    <property type="evidence" value="ECO:0007669"/>
    <property type="project" value="InterPro"/>
</dbReference>
<dbReference type="SUPFAM" id="SSF51445">
    <property type="entry name" value="(Trans)glycosidases"/>
    <property type="match status" value="1"/>
</dbReference>
<evidence type="ECO:0008006" key="4">
    <source>
        <dbReference type="Google" id="ProtNLM"/>
    </source>
</evidence>
<sequence>MRKILATIFSVLFVFCAVAQKVSSVYVDRKGVMRWSDSHREASFFGVNYTLPFAHAYRAAGYLGVDRKKAIDEDVYHFARLGFNAYRIHIWDVEVSDGEGNLLENDHLDLLDYLIAKLKERNIHLVLTAQTNFGNGYPERNQPTGGFSYKYDKCDIHSNPEAIAAQERYIAGLVKHVNPYTGKAYKDDPIVVGFEINNEPCHSGTKEQVRDYINGMLAAMKDAGSSKPVFYNVSHNAYVVEAYYETDIQGTTYQWYPTGLVSGHTQKGNFLPNVAEYPIPFSNVKGFKNKAKLVYEFDPADLLYSYMYPATVRSFRTAGFQWMTQFAYDPMELAAYNTEYQTHYLNLAYTPGKAISMKIAAEAARTLPLRQSYGTYPADTLFGDFRVSYKEDLSELNSPTKFYYSNSTTTKPVSPNSLTAVSGVGRSPLVNYEGTGAYFLDQLEDGLWRLELMPDAVQASDPFAKPSLRKEVMRIYWGAWNMSLNLPDLGKSFSIKQLDSNKIRNTQTTNGTINQLEPGVYLLQRDGVKAVKEWDATTTWNEIKLGEFVAPKPSSVNFTVRHQAAKITEAGKPLTIAAVVAGNQFPDSVLIYTDQVSFWSSDNPYYKLKRVNGYTYQVEVPGEDVHGARFNYNIVVFSDGQKQTYPANVARSPLDWDYTADQFYRTRVVEAQKPIELFSVKEDGDGLQAYMLPEWASLQRRMVEHSPIEKITERFSFKSDKEQPELYLRKYIADDVANRKERLAAASSLCIQVNDAPAGLKAGFVTADGFTYRTDCPAAENGVVRIALKDLQQGRTALLPIAYPVFMKPYFSPEIDLPFPVESIEFLELMVAGEKGKTSELEIGSIWIE</sequence>
<evidence type="ECO:0000313" key="2">
    <source>
        <dbReference type="EMBL" id="PTN10623.1"/>
    </source>
</evidence>
<dbReference type="RefSeq" id="WP_107820719.1">
    <property type="nucleotide sequence ID" value="NZ_OY782574.1"/>
</dbReference>
<dbReference type="Proteomes" id="UP000243525">
    <property type="component" value="Unassembled WGS sequence"/>
</dbReference>
<reference evidence="2 3" key="1">
    <citation type="submission" date="2018-04" db="EMBL/GenBank/DDBJ databases">
        <title>Genomic Encyclopedia of Archaeal and Bacterial Type Strains, Phase II (KMG-II): from individual species to whole genera.</title>
        <authorList>
            <person name="Goeker M."/>
        </authorList>
    </citation>
    <scope>NUCLEOTIDE SEQUENCE [LARGE SCALE GENOMIC DNA]</scope>
    <source>
        <strain evidence="2 3">DSM 28823</strain>
    </source>
</reference>
<dbReference type="AlphaFoldDB" id="A0A2T5C6P3"/>
<accession>A0A2T5C6P3</accession>
<proteinExistence type="predicted"/>
<organism evidence="2 3">
    <name type="scientific">Mangrovibacterium marinum</name>
    <dbReference type="NCBI Taxonomy" id="1639118"/>
    <lineage>
        <taxon>Bacteria</taxon>
        <taxon>Pseudomonadati</taxon>
        <taxon>Bacteroidota</taxon>
        <taxon>Bacteroidia</taxon>
        <taxon>Marinilabiliales</taxon>
        <taxon>Prolixibacteraceae</taxon>
        <taxon>Mangrovibacterium</taxon>
    </lineage>
</organism>
<keyword evidence="3" id="KW-1185">Reference proteome</keyword>
<name>A0A2T5C6P3_9BACT</name>
<dbReference type="PANTHER" id="PTHR31451">
    <property type="match status" value="1"/>
</dbReference>
<dbReference type="EMBL" id="QAAD01000001">
    <property type="protein sequence ID" value="PTN10623.1"/>
    <property type="molecule type" value="Genomic_DNA"/>
</dbReference>
<keyword evidence="1" id="KW-0732">Signal</keyword>
<evidence type="ECO:0000313" key="3">
    <source>
        <dbReference type="Proteomes" id="UP000243525"/>
    </source>
</evidence>
<comment type="caution">
    <text evidence="2">The sequence shown here is derived from an EMBL/GenBank/DDBJ whole genome shotgun (WGS) entry which is preliminary data.</text>
</comment>
<dbReference type="InterPro" id="IPR017853">
    <property type="entry name" value="GH"/>
</dbReference>
<dbReference type="Gene3D" id="3.20.20.80">
    <property type="entry name" value="Glycosidases"/>
    <property type="match status" value="1"/>
</dbReference>
<feature type="chain" id="PRO_5015780720" description="Cellulase (Glycosyl hydrolase family 5)" evidence="1">
    <location>
        <begin position="20"/>
        <end position="849"/>
    </location>
</feature>
<feature type="signal peptide" evidence="1">
    <location>
        <begin position="1"/>
        <end position="19"/>
    </location>
</feature>
<dbReference type="InterPro" id="IPR045053">
    <property type="entry name" value="MAN-like"/>
</dbReference>